<keyword evidence="1" id="KW-0677">Repeat</keyword>
<protein>
    <recommendedName>
        <fullName evidence="4">Rhodanese domain-containing protein</fullName>
    </recommendedName>
</protein>
<dbReference type="EMBL" id="JAUHHV010000002">
    <property type="protein sequence ID" value="KAK1431554.1"/>
    <property type="molecule type" value="Genomic_DNA"/>
</dbReference>
<dbReference type="InterPro" id="IPR001763">
    <property type="entry name" value="Rhodanese-like_dom"/>
</dbReference>
<comment type="caution">
    <text evidence="5">The sequence shown here is derived from an EMBL/GenBank/DDBJ whole genome shotgun (WGS) entry which is preliminary data.</text>
</comment>
<feature type="repeat" description="TPR" evidence="3">
    <location>
        <begin position="201"/>
        <end position="234"/>
    </location>
</feature>
<organism evidence="5 6">
    <name type="scientific">Tagetes erecta</name>
    <name type="common">African marigold</name>
    <dbReference type="NCBI Taxonomy" id="13708"/>
    <lineage>
        <taxon>Eukaryota</taxon>
        <taxon>Viridiplantae</taxon>
        <taxon>Streptophyta</taxon>
        <taxon>Embryophyta</taxon>
        <taxon>Tracheophyta</taxon>
        <taxon>Spermatophyta</taxon>
        <taxon>Magnoliopsida</taxon>
        <taxon>eudicotyledons</taxon>
        <taxon>Gunneridae</taxon>
        <taxon>Pentapetalae</taxon>
        <taxon>asterids</taxon>
        <taxon>campanulids</taxon>
        <taxon>Asterales</taxon>
        <taxon>Asteraceae</taxon>
        <taxon>Asteroideae</taxon>
        <taxon>Heliantheae alliance</taxon>
        <taxon>Tageteae</taxon>
        <taxon>Tagetes</taxon>
    </lineage>
</organism>
<evidence type="ECO:0000313" key="5">
    <source>
        <dbReference type="EMBL" id="KAK1431554.1"/>
    </source>
</evidence>
<dbReference type="SUPFAM" id="SSF48452">
    <property type="entry name" value="TPR-like"/>
    <property type="match status" value="3"/>
</dbReference>
<dbReference type="Gene3D" id="1.25.40.10">
    <property type="entry name" value="Tetratricopeptide repeat domain"/>
    <property type="match status" value="2"/>
</dbReference>
<dbReference type="SUPFAM" id="SSF81901">
    <property type="entry name" value="HCP-like"/>
    <property type="match status" value="1"/>
</dbReference>
<name>A0AAD8P431_TARER</name>
<evidence type="ECO:0000259" key="4">
    <source>
        <dbReference type="PROSITE" id="PS50206"/>
    </source>
</evidence>
<feature type="repeat" description="TPR" evidence="3">
    <location>
        <begin position="167"/>
        <end position="200"/>
    </location>
</feature>
<dbReference type="Pfam" id="PF13181">
    <property type="entry name" value="TPR_8"/>
    <property type="match status" value="1"/>
</dbReference>
<reference evidence="5" key="1">
    <citation type="journal article" date="2023" name="bioRxiv">
        <title>Improved chromosome-level genome assembly for marigold (Tagetes erecta).</title>
        <authorList>
            <person name="Jiang F."/>
            <person name="Yuan L."/>
            <person name="Wang S."/>
            <person name="Wang H."/>
            <person name="Xu D."/>
            <person name="Wang A."/>
            <person name="Fan W."/>
        </authorList>
    </citation>
    <scope>NUCLEOTIDE SEQUENCE</scope>
    <source>
        <strain evidence="5">WSJ</strain>
        <tissue evidence="5">Leaf</tissue>
    </source>
</reference>
<dbReference type="GO" id="GO:0055087">
    <property type="term" value="C:Ski complex"/>
    <property type="evidence" value="ECO:0007669"/>
    <property type="project" value="InterPro"/>
</dbReference>
<dbReference type="AlphaFoldDB" id="A0AAD8P431"/>
<sequence>MGEEKDSQNDTVFKQLSEAVANNPDDPSVQFNLGLFLWNRSGIESKQKAAEHFVIAAKLNPQDANAFRYLGHYYSKVSIDTQRALKCYQRALALSPQDSESGESLCDLLDKEGKESLEVAVCREASGKSPRAFWAFRRLGFLQVHQKKWSEAVQSLQQAIRGYPTSADLWEALGLAYQRLSMFTAAIKSYGRAIELEDSRVFSLVESGYVFMMIGSHRKGVELFQQALQISPENLAAHFGLGCALLELSKECISLGAFRWGASVLEEASKVAKAGTNLGKDISCMWKLHGDIQLTYAKCFPWMDENPALQTDKNALSASIKSWKNTCFSAALSAKHSYQQSLHLTPWQANIYTDIAITIDAINSFKEAEKRDLIQGELPEKMIIGGLLLESCNNEFWVALGCLSHHVELKQHAFIRSLQLDVSLAAAWAYLGQLYRKQGEKTLAQQAFDRARSIDPSLALPWAGMSADMSIRALKPDEAYDCCLRAAQILPLPEFQMGLAKLALLSGQLSLSEVFGPIRQALYHAPQYPEAHNLLGLVCEARCDYLSAIASFRLARCAINISSSDAEKLLDISINLARTFCKADKAKEAVQECEELKKKGVLDWEGLHIYALSSWTLGKKDQALSVVRILAARVKSLEPNLASASISFICRMLYYISGRESVTTSILKMPRSLFESSKVSFVVSAIHILDQSNQLEAVVSSSRSSLLSHDEITGMHFLITLSKLVKHSSKDCLGIQNGVYHLRKVLHKYPNSYLLRNLLGYLLVSSNEHKDTHLSTRCFTVRCSTALCPKEEGLKSSPEILGASVVACYTTGSSNHKYSFPTCEDQSPHQHGSLKLLQKWYHQEPWNKNARYMLILNYMQKAREERYPQHLCIGLERLTGLALSDESRPYERFQLLLCASETNLQRGNLIGCINHANNALKISVSDGYLFFAHLLLCRAYAAEHNRPRLLEEYTRCLNLKVDYHIGLICLKYIESWYGLDETNGNIVELKFEECSKDIKYSWNVWMALLKLVQGLIAVSNRDFVAAEDLFAQACSLNHNESCLYMCHGAICMELARQQCNSDYLMLGTGSLKKARDTCVAPLPILQLLLAQAEASLGYKDQWERYLQLEWSTWPPEMRPSEIFFQMHLLLGPLDDGMQSSSRTKHHQKNPLRWILQAIHLNPSCSRYWKALQHCN</sequence>
<dbReference type="InterPro" id="IPR039226">
    <property type="entry name" value="Ski3/TTC37"/>
</dbReference>
<dbReference type="PANTHER" id="PTHR15704:SF7">
    <property type="entry name" value="SUPERKILLER COMPLEX PROTEIN 3"/>
    <property type="match status" value="1"/>
</dbReference>
<keyword evidence="2 3" id="KW-0802">TPR repeat</keyword>
<gene>
    <name evidence="5" type="ORF">QVD17_08014</name>
</gene>
<dbReference type="PANTHER" id="PTHR15704">
    <property type="entry name" value="SUPERKILLER 3 PROTEIN-RELATED"/>
    <property type="match status" value="1"/>
</dbReference>
<feature type="repeat" description="TPR" evidence="3">
    <location>
        <begin position="425"/>
        <end position="458"/>
    </location>
</feature>
<dbReference type="PROSITE" id="PS50206">
    <property type="entry name" value="RHODANESE_3"/>
    <property type="match status" value="1"/>
</dbReference>
<dbReference type="SMART" id="SM00028">
    <property type="entry name" value="TPR"/>
    <property type="match status" value="8"/>
</dbReference>
<feature type="domain" description="Rhodanese" evidence="4">
    <location>
        <begin position="101"/>
        <end position="158"/>
    </location>
</feature>
<dbReference type="Proteomes" id="UP001229421">
    <property type="component" value="Unassembled WGS sequence"/>
</dbReference>
<evidence type="ECO:0000256" key="3">
    <source>
        <dbReference type="PROSITE-ProRule" id="PRU00339"/>
    </source>
</evidence>
<dbReference type="PROSITE" id="PS50005">
    <property type="entry name" value="TPR"/>
    <property type="match status" value="3"/>
</dbReference>
<dbReference type="GO" id="GO:0006401">
    <property type="term" value="P:RNA catabolic process"/>
    <property type="evidence" value="ECO:0007669"/>
    <property type="project" value="InterPro"/>
</dbReference>
<evidence type="ECO:0000256" key="2">
    <source>
        <dbReference type="ARBA" id="ARBA00022803"/>
    </source>
</evidence>
<proteinExistence type="predicted"/>
<keyword evidence="6" id="KW-1185">Reference proteome</keyword>
<accession>A0AAD8P431</accession>
<dbReference type="InterPro" id="IPR019734">
    <property type="entry name" value="TPR_rpt"/>
</dbReference>
<dbReference type="Pfam" id="PF13432">
    <property type="entry name" value="TPR_16"/>
    <property type="match status" value="1"/>
</dbReference>
<evidence type="ECO:0000313" key="6">
    <source>
        <dbReference type="Proteomes" id="UP001229421"/>
    </source>
</evidence>
<evidence type="ECO:0000256" key="1">
    <source>
        <dbReference type="ARBA" id="ARBA00022737"/>
    </source>
</evidence>
<dbReference type="InterPro" id="IPR011990">
    <property type="entry name" value="TPR-like_helical_dom_sf"/>
</dbReference>